<name>A0AAV9B368_ACOGR</name>
<dbReference type="PROSITE" id="PS51257">
    <property type="entry name" value="PROKAR_LIPOPROTEIN"/>
    <property type="match status" value="1"/>
</dbReference>
<dbReference type="PANTHER" id="PTHR47946:SF13">
    <property type="entry name" value="CYTOCHROME P450 FAMILY PROTEIN, EXPRESSED"/>
    <property type="match status" value="1"/>
</dbReference>
<dbReference type="Pfam" id="PF00067">
    <property type="entry name" value="p450"/>
    <property type="match status" value="1"/>
</dbReference>
<dbReference type="Proteomes" id="UP001179952">
    <property type="component" value="Unassembled WGS sequence"/>
</dbReference>
<proteinExistence type="inferred from homology"/>
<gene>
    <name evidence="11" type="ORF">QJS04_geneDACA012627</name>
</gene>
<dbReference type="PANTHER" id="PTHR47946">
    <property type="entry name" value="CYTOCHROME P450 78A7-RELATED"/>
    <property type="match status" value="1"/>
</dbReference>
<evidence type="ECO:0000256" key="6">
    <source>
        <dbReference type="ARBA" id="ARBA00023004"/>
    </source>
</evidence>
<evidence type="ECO:0000256" key="1">
    <source>
        <dbReference type="ARBA" id="ARBA00001971"/>
    </source>
</evidence>
<dbReference type="InterPro" id="IPR001128">
    <property type="entry name" value="Cyt_P450"/>
</dbReference>
<evidence type="ECO:0000256" key="10">
    <source>
        <dbReference type="SAM" id="SignalP"/>
    </source>
</evidence>
<dbReference type="GO" id="GO:0020037">
    <property type="term" value="F:heme binding"/>
    <property type="evidence" value="ECO:0007669"/>
    <property type="project" value="InterPro"/>
</dbReference>
<dbReference type="GO" id="GO:0004497">
    <property type="term" value="F:monooxygenase activity"/>
    <property type="evidence" value="ECO:0007669"/>
    <property type="project" value="UniProtKB-KW"/>
</dbReference>
<keyword evidence="6 8" id="KW-0408">Iron</keyword>
<evidence type="ECO:0000313" key="12">
    <source>
        <dbReference type="Proteomes" id="UP001179952"/>
    </source>
</evidence>
<evidence type="ECO:0000256" key="2">
    <source>
        <dbReference type="ARBA" id="ARBA00010617"/>
    </source>
</evidence>
<feature type="binding site" description="axial binding residue" evidence="8">
    <location>
        <position position="462"/>
    </location>
    <ligand>
        <name>heme</name>
        <dbReference type="ChEBI" id="CHEBI:30413"/>
    </ligand>
    <ligandPart>
        <name>Fe</name>
        <dbReference type="ChEBI" id="CHEBI:18248"/>
    </ligandPart>
</feature>
<comment type="cofactor">
    <cofactor evidence="1 8">
        <name>heme</name>
        <dbReference type="ChEBI" id="CHEBI:30413"/>
    </cofactor>
</comment>
<evidence type="ECO:0000256" key="5">
    <source>
        <dbReference type="ARBA" id="ARBA00023002"/>
    </source>
</evidence>
<evidence type="ECO:0000256" key="8">
    <source>
        <dbReference type="PIRSR" id="PIRSR602403-1"/>
    </source>
</evidence>
<feature type="signal peptide" evidence="10">
    <location>
        <begin position="1"/>
        <end position="21"/>
    </location>
</feature>
<evidence type="ECO:0000256" key="4">
    <source>
        <dbReference type="ARBA" id="ARBA00022723"/>
    </source>
</evidence>
<dbReference type="PRINTS" id="PR00385">
    <property type="entry name" value="P450"/>
</dbReference>
<dbReference type="InterPro" id="IPR002403">
    <property type="entry name" value="Cyt_P450_E_grp-IV"/>
</dbReference>
<dbReference type="GO" id="GO:0016705">
    <property type="term" value="F:oxidoreductase activity, acting on paired donors, with incorporation or reduction of molecular oxygen"/>
    <property type="evidence" value="ECO:0007669"/>
    <property type="project" value="InterPro"/>
</dbReference>
<keyword evidence="10" id="KW-0732">Signal</keyword>
<organism evidence="11 12">
    <name type="scientific">Acorus gramineus</name>
    <name type="common">Dwarf sweet flag</name>
    <dbReference type="NCBI Taxonomy" id="55184"/>
    <lineage>
        <taxon>Eukaryota</taxon>
        <taxon>Viridiplantae</taxon>
        <taxon>Streptophyta</taxon>
        <taxon>Embryophyta</taxon>
        <taxon>Tracheophyta</taxon>
        <taxon>Spermatophyta</taxon>
        <taxon>Magnoliopsida</taxon>
        <taxon>Liliopsida</taxon>
        <taxon>Acoraceae</taxon>
        <taxon>Acorus</taxon>
    </lineage>
</organism>
<dbReference type="AlphaFoldDB" id="A0AAV9B368"/>
<dbReference type="InterPro" id="IPR017972">
    <property type="entry name" value="Cyt_P450_CS"/>
</dbReference>
<keyword evidence="7 9" id="KW-0503">Monooxygenase</keyword>
<accession>A0AAV9B368</accession>
<keyword evidence="3 8" id="KW-0349">Heme</keyword>
<comment type="similarity">
    <text evidence="2 9">Belongs to the cytochrome P450 family.</text>
</comment>
<protein>
    <submittedName>
        <fullName evidence="11">Cytochrome P450 78A4</fullName>
    </submittedName>
</protein>
<dbReference type="EMBL" id="JAUJYN010000005">
    <property type="protein sequence ID" value="KAK1270812.1"/>
    <property type="molecule type" value="Genomic_DNA"/>
</dbReference>
<comment type="caution">
    <text evidence="11">The sequence shown here is derived from an EMBL/GenBank/DDBJ whole genome shotgun (WGS) entry which is preliminary data.</text>
</comment>
<dbReference type="PRINTS" id="PR00465">
    <property type="entry name" value="EP450IV"/>
</dbReference>
<dbReference type="Gene3D" id="1.10.630.10">
    <property type="entry name" value="Cytochrome P450"/>
    <property type="match status" value="1"/>
</dbReference>
<evidence type="ECO:0000256" key="7">
    <source>
        <dbReference type="ARBA" id="ARBA00023033"/>
    </source>
</evidence>
<evidence type="ECO:0000256" key="3">
    <source>
        <dbReference type="ARBA" id="ARBA00022617"/>
    </source>
</evidence>
<reference evidence="11" key="1">
    <citation type="journal article" date="2023" name="Nat. Commun.">
        <title>Diploid and tetraploid genomes of Acorus and the evolution of monocots.</title>
        <authorList>
            <person name="Ma L."/>
            <person name="Liu K.W."/>
            <person name="Li Z."/>
            <person name="Hsiao Y.Y."/>
            <person name="Qi Y."/>
            <person name="Fu T."/>
            <person name="Tang G.D."/>
            <person name="Zhang D."/>
            <person name="Sun W.H."/>
            <person name="Liu D.K."/>
            <person name="Li Y."/>
            <person name="Chen G.Z."/>
            <person name="Liu X.D."/>
            <person name="Liao X.Y."/>
            <person name="Jiang Y.T."/>
            <person name="Yu X."/>
            <person name="Hao Y."/>
            <person name="Huang J."/>
            <person name="Zhao X.W."/>
            <person name="Ke S."/>
            <person name="Chen Y.Y."/>
            <person name="Wu W.L."/>
            <person name="Hsu J.L."/>
            <person name="Lin Y.F."/>
            <person name="Huang M.D."/>
            <person name="Li C.Y."/>
            <person name="Huang L."/>
            <person name="Wang Z.W."/>
            <person name="Zhao X."/>
            <person name="Zhong W.Y."/>
            <person name="Peng D.H."/>
            <person name="Ahmad S."/>
            <person name="Lan S."/>
            <person name="Zhang J.S."/>
            <person name="Tsai W.C."/>
            <person name="Van de Peer Y."/>
            <person name="Liu Z.J."/>
        </authorList>
    </citation>
    <scope>NUCLEOTIDE SEQUENCE</scope>
    <source>
        <strain evidence="11">SCP</strain>
    </source>
</reference>
<dbReference type="PROSITE" id="PS00086">
    <property type="entry name" value="CYTOCHROME_P450"/>
    <property type="match status" value="1"/>
</dbReference>
<dbReference type="FunFam" id="1.10.630.10:FF:000016">
    <property type="entry name" value="Cytochrome P450 78A5"/>
    <property type="match status" value="1"/>
</dbReference>
<dbReference type="GO" id="GO:0005506">
    <property type="term" value="F:iron ion binding"/>
    <property type="evidence" value="ECO:0007669"/>
    <property type="project" value="InterPro"/>
</dbReference>
<reference evidence="11" key="2">
    <citation type="submission" date="2023-06" db="EMBL/GenBank/DDBJ databases">
        <authorList>
            <person name="Ma L."/>
            <person name="Liu K.-W."/>
            <person name="Li Z."/>
            <person name="Hsiao Y.-Y."/>
            <person name="Qi Y."/>
            <person name="Fu T."/>
            <person name="Tang G."/>
            <person name="Zhang D."/>
            <person name="Sun W.-H."/>
            <person name="Liu D.-K."/>
            <person name="Li Y."/>
            <person name="Chen G.-Z."/>
            <person name="Liu X.-D."/>
            <person name="Liao X.-Y."/>
            <person name="Jiang Y.-T."/>
            <person name="Yu X."/>
            <person name="Hao Y."/>
            <person name="Huang J."/>
            <person name="Zhao X.-W."/>
            <person name="Ke S."/>
            <person name="Chen Y.-Y."/>
            <person name="Wu W.-L."/>
            <person name="Hsu J.-L."/>
            <person name="Lin Y.-F."/>
            <person name="Huang M.-D."/>
            <person name="Li C.-Y."/>
            <person name="Huang L."/>
            <person name="Wang Z.-W."/>
            <person name="Zhao X."/>
            <person name="Zhong W.-Y."/>
            <person name="Peng D.-H."/>
            <person name="Ahmad S."/>
            <person name="Lan S."/>
            <person name="Zhang J.-S."/>
            <person name="Tsai W.-C."/>
            <person name="Van De Peer Y."/>
            <person name="Liu Z.-J."/>
        </authorList>
    </citation>
    <scope>NUCLEOTIDE SEQUENCE</scope>
    <source>
        <strain evidence="11">SCP</strain>
        <tissue evidence="11">Leaves</tissue>
    </source>
</reference>
<keyword evidence="4 8" id="KW-0479">Metal-binding</keyword>
<evidence type="ECO:0000256" key="9">
    <source>
        <dbReference type="RuleBase" id="RU000461"/>
    </source>
</evidence>
<dbReference type="InterPro" id="IPR036396">
    <property type="entry name" value="Cyt_P450_sf"/>
</dbReference>
<sequence length="518" mass="57848">MKMKHHFVKIITLCMLIPTLAFFACNTTSSWPLLLSLLFTLHLSLHAWLIPGGYAWRSHRSSAATPPIPGPVGWPLLGSIPIMGPLAHQNLARLSAALSASRLMALSLGPTRLVIASHPDTAREILCGLGFSDRPMKASARLLMFERAIGFAPSGEYWRRLRRVAASGLFSPRSIMGLGPIREKVANDMCMRVGREREVVVREVFQEGALNNMMGSLFGEWLGLHGRGELVGMVREGYELIGKFNWEDYFGVGGWLDFHGVGRRCKGLASRVKCLVGGIIQERRRKGEFGGDDFLGVLFRLPEEERLTDDDMIAVLWEMIFRGTDAIAILLEWAMARMVLHPEIQSKAQQEIDANVGRARPIQDLDIPNLPYVQAILKEVLRMHPPGPLLSWARLAAHDVQVGKHLVPAGTVAMVNMWAIAHDKSIWTDPWAFKPKRFVEEEVSVMGSDLRLAPFGAGRRVCPGRAMGLATAHLWFARLLQEFDWGPARPVVLSERLRLSMEMKVPLVCRAVRRLSVE</sequence>
<feature type="chain" id="PRO_5043687180" evidence="10">
    <location>
        <begin position="22"/>
        <end position="518"/>
    </location>
</feature>
<dbReference type="SUPFAM" id="SSF48264">
    <property type="entry name" value="Cytochrome P450"/>
    <property type="match status" value="1"/>
</dbReference>
<keyword evidence="5 9" id="KW-0560">Oxidoreductase</keyword>
<evidence type="ECO:0000313" key="11">
    <source>
        <dbReference type="EMBL" id="KAK1270812.1"/>
    </source>
</evidence>
<keyword evidence="12" id="KW-1185">Reference proteome</keyword>
<dbReference type="InterPro" id="IPR051996">
    <property type="entry name" value="Cytochrome_P450_78A"/>
</dbReference>